<gene>
    <name evidence="1" type="ORF">WOLCODRAFT_160791</name>
</gene>
<dbReference type="AlphaFoldDB" id="A0A2H3J9I0"/>
<keyword evidence="2" id="KW-1185">Reference proteome</keyword>
<dbReference type="OrthoDB" id="2679643at2759"/>
<accession>A0A2H3J9I0</accession>
<name>A0A2H3J9I0_WOLCO</name>
<proteinExistence type="predicted"/>
<dbReference type="Proteomes" id="UP000218811">
    <property type="component" value="Unassembled WGS sequence"/>
</dbReference>
<organism evidence="1 2">
    <name type="scientific">Wolfiporia cocos (strain MD-104)</name>
    <name type="common">Brown rot fungus</name>
    <dbReference type="NCBI Taxonomy" id="742152"/>
    <lineage>
        <taxon>Eukaryota</taxon>
        <taxon>Fungi</taxon>
        <taxon>Dikarya</taxon>
        <taxon>Basidiomycota</taxon>
        <taxon>Agaricomycotina</taxon>
        <taxon>Agaricomycetes</taxon>
        <taxon>Polyporales</taxon>
        <taxon>Phaeolaceae</taxon>
        <taxon>Wolfiporia</taxon>
    </lineage>
</organism>
<reference evidence="1 2" key="1">
    <citation type="journal article" date="2012" name="Science">
        <title>The Paleozoic origin of enzymatic lignin decomposition reconstructed from 31 fungal genomes.</title>
        <authorList>
            <person name="Floudas D."/>
            <person name="Binder M."/>
            <person name="Riley R."/>
            <person name="Barry K."/>
            <person name="Blanchette R.A."/>
            <person name="Henrissat B."/>
            <person name="Martinez A.T."/>
            <person name="Otillar R."/>
            <person name="Spatafora J.W."/>
            <person name="Yadav J.S."/>
            <person name="Aerts A."/>
            <person name="Benoit I."/>
            <person name="Boyd A."/>
            <person name="Carlson A."/>
            <person name="Copeland A."/>
            <person name="Coutinho P.M."/>
            <person name="de Vries R.P."/>
            <person name="Ferreira P."/>
            <person name="Findley K."/>
            <person name="Foster B."/>
            <person name="Gaskell J."/>
            <person name="Glotzer D."/>
            <person name="Gorecki P."/>
            <person name="Heitman J."/>
            <person name="Hesse C."/>
            <person name="Hori C."/>
            <person name="Igarashi K."/>
            <person name="Jurgens J.A."/>
            <person name="Kallen N."/>
            <person name="Kersten P."/>
            <person name="Kohler A."/>
            <person name="Kuees U."/>
            <person name="Kumar T.K.A."/>
            <person name="Kuo A."/>
            <person name="LaButti K."/>
            <person name="Larrondo L.F."/>
            <person name="Lindquist E."/>
            <person name="Ling A."/>
            <person name="Lombard V."/>
            <person name="Lucas S."/>
            <person name="Lundell T."/>
            <person name="Martin R."/>
            <person name="McLaughlin D.J."/>
            <person name="Morgenstern I."/>
            <person name="Morin E."/>
            <person name="Murat C."/>
            <person name="Nagy L.G."/>
            <person name="Nolan M."/>
            <person name="Ohm R.A."/>
            <person name="Patyshakuliyeva A."/>
            <person name="Rokas A."/>
            <person name="Ruiz-Duenas F.J."/>
            <person name="Sabat G."/>
            <person name="Salamov A."/>
            <person name="Samejima M."/>
            <person name="Schmutz J."/>
            <person name="Slot J.C."/>
            <person name="St John F."/>
            <person name="Stenlid J."/>
            <person name="Sun H."/>
            <person name="Sun S."/>
            <person name="Syed K."/>
            <person name="Tsang A."/>
            <person name="Wiebenga A."/>
            <person name="Young D."/>
            <person name="Pisabarro A."/>
            <person name="Eastwood D.C."/>
            <person name="Martin F."/>
            <person name="Cullen D."/>
            <person name="Grigoriev I.V."/>
            <person name="Hibbett D.S."/>
        </authorList>
    </citation>
    <scope>NUCLEOTIDE SEQUENCE [LARGE SCALE GENOMIC DNA]</scope>
    <source>
        <strain evidence="1 2">MD-104</strain>
    </source>
</reference>
<evidence type="ECO:0000313" key="2">
    <source>
        <dbReference type="Proteomes" id="UP000218811"/>
    </source>
</evidence>
<protein>
    <submittedName>
        <fullName evidence="1">Uncharacterized protein</fullName>
    </submittedName>
</protein>
<dbReference type="EMBL" id="KB467831">
    <property type="protein sequence ID" value="PCH34328.1"/>
    <property type="molecule type" value="Genomic_DNA"/>
</dbReference>
<sequence length="123" mass="13275">MVSGTFSNINTIVPTICISHIMLNVRSMAASLNVHSDMLLSTAELSRLQWRPGTRAGEIVVDVDTVEADNEEPHIPRITRLGEIEMEGMPGVKDSERMVTGATAAKPYVSSNASTEGSFLSMP</sequence>
<evidence type="ECO:0000313" key="1">
    <source>
        <dbReference type="EMBL" id="PCH34328.1"/>
    </source>
</evidence>